<keyword evidence="3" id="KW-1185">Reference proteome</keyword>
<feature type="domain" description="Lon N-terminal" evidence="1">
    <location>
        <begin position="1"/>
        <end position="205"/>
    </location>
</feature>
<dbReference type="RefSeq" id="WP_015442179.1">
    <property type="nucleotide sequence ID" value="NC_020520.1"/>
</dbReference>
<dbReference type="AlphaFoldDB" id="A0A6C7EA91"/>
<evidence type="ECO:0000313" key="3">
    <source>
        <dbReference type="Proteomes" id="UP000011863"/>
    </source>
</evidence>
<dbReference type="InterPro" id="IPR046336">
    <property type="entry name" value="Lon_prtase_N_sf"/>
</dbReference>
<evidence type="ECO:0000313" key="2">
    <source>
        <dbReference type="EMBL" id="BAN02932.1"/>
    </source>
</evidence>
<dbReference type="InterPro" id="IPR015947">
    <property type="entry name" value="PUA-like_sf"/>
</dbReference>
<dbReference type="PANTHER" id="PTHR46732:SF8">
    <property type="entry name" value="ATP-DEPENDENT PROTEASE LA (LON) DOMAIN PROTEIN"/>
    <property type="match status" value="1"/>
</dbReference>
<dbReference type="InterPro" id="IPR003111">
    <property type="entry name" value="Lon_prtase_N"/>
</dbReference>
<dbReference type="PANTHER" id="PTHR46732">
    <property type="entry name" value="ATP-DEPENDENT PROTEASE LA (LON) DOMAIN PROTEIN"/>
    <property type="match status" value="1"/>
</dbReference>
<dbReference type="KEGG" id="aym:YM304_26180"/>
<sequence>MAVMPMFPLGMVLLPGGVLPLHVFEPRYRQMIIDILQRDDTPEFGQVLITHGSEAGGGDERSMIGTVAQMVQCEALDESRYAMVTVGTRRIRVNTWLPDDPYPMADVDDWPDADPDGVDGVDGVDLADAVAATHARVRSALAKAAELGDLDAAPTDAEISDDPLVATYHLASLAPIGPLDRHRLLAAPGPSERLATLDAVLDDVEAMLDFRLS</sequence>
<dbReference type="Pfam" id="PF02190">
    <property type="entry name" value="LON_substr_bdg"/>
    <property type="match status" value="1"/>
</dbReference>
<dbReference type="PROSITE" id="PS51787">
    <property type="entry name" value="LON_N"/>
    <property type="match status" value="1"/>
</dbReference>
<reference evidence="2 3" key="1">
    <citation type="journal article" date="2013" name="Int. J. Syst. Evol. Microbiol.">
        <title>Ilumatobacter nonamiense sp. nov. and Ilumatobacter coccineum sp. nov., isolated from seashore sand.</title>
        <authorList>
            <person name="Matsumoto A."/>
            <person name="Kasai H."/>
            <person name="Matsuo Y."/>
            <person name="Shizuri Y."/>
            <person name="Ichikawa N."/>
            <person name="Fujita N."/>
            <person name="Omura S."/>
            <person name="Takahashi Y."/>
        </authorList>
    </citation>
    <scope>NUCLEOTIDE SEQUENCE [LARGE SCALE GENOMIC DNA]</scope>
    <source>
        <strain evidence="3">NBRC 103263 / KCTC 29153 / YM16-304</strain>
    </source>
</reference>
<evidence type="ECO:0000259" key="1">
    <source>
        <dbReference type="PROSITE" id="PS51787"/>
    </source>
</evidence>
<name>A0A6C7EA91_ILUCY</name>
<dbReference type="EMBL" id="AP012057">
    <property type="protein sequence ID" value="BAN02932.1"/>
    <property type="molecule type" value="Genomic_DNA"/>
</dbReference>
<proteinExistence type="predicted"/>
<dbReference type="SMART" id="SM00464">
    <property type="entry name" value="LON"/>
    <property type="match status" value="1"/>
</dbReference>
<dbReference type="SUPFAM" id="SSF88697">
    <property type="entry name" value="PUA domain-like"/>
    <property type="match status" value="1"/>
</dbReference>
<dbReference type="Gene3D" id="2.30.130.40">
    <property type="entry name" value="LON domain-like"/>
    <property type="match status" value="1"/>
</dbReference>
<organism evidence="2 3">
    <name type="scientific">Ilumatobacter coccineus (strain NBRC 103263 / KCTC 29153 / YM16-304)</name>
    <dbReference type="NCBI Taxonomy" id="1313172"/>
    <lineage>
        <taxon>Bacteria</taxon>
        <taxon>Bacillati</taxon>
        <taxon>Actinomycetota</taxon>
        <taxon>Acidimicrobiia</taxon>
        <taxon>Acidimicrobiales</taxon>
        <taxon>Ilumatobacteraceae</taxon>
        <taxon>Ilumatobacter</taxon>
    </lineage>
</organism>
<gene>
    <name evidence="2" type="ORF">YM304_26180</name>
</gene>
<protein>
    <submittedName>
        <fullName evidence="2">Peptidase S16 family protein</fullName>
    </submittedName>
</protein>
<dbReference type="OrthoDB" id="25394at2"/>
<accession>A0A6C7EA91</accession>
<dbReference type="Proteomes" id="UP000011863">
    <property type="component" value="Chromosome"/>
</dbReference>